<keyword evidence="9 15" id="KW-0479">Metal-binding</keyword>
<dbReference type="AlphaFoldDB" id="A0A3B0JG65"/>
<evidence type="ECO:0000256" key="15">
    <source>
        <dbReference type="PROSITE-ProRule" id="PRU00433"/>
    </source>
</evidence>
<dbReference type="Pfam" id="PF00034">
    <property type="entry name" value="Cytochrom_C"/>
    <property type="match status" value="1"/>
</dbReference>
<dbReference type="GO" id="GO:0009055">
    <property type="term" value="F:electron transfer activity"/>
    <property type="evidence" value="ECO:0007669"/>
    <property type="project" value="InterPro"/>
</dbReference>
<evidence type="ECO:0000256" key="1">
    <source>
        <dbReference type="ARBA" id="ARBA00002071"/>
    </source>
</evidence>
<accession>A0A3B0JG65</accession>
<evidence type="ECO:0000259" key="17">
    <source>
        <dbReference type="PROSITE" id="PS51007"/>
    </source>
</evidence>
<evidence type="ECO:0000256" key="16">
    <source>
        <dbReference type="SAM" id="Phobius"/>
    </source>
</evidence>
<gene>
    <name evidence="18" type="ORF">WBAD_1250</name>
</gene>
<evidence type="ECO:0000256" key="5">
    <source>
        <dbReference type="ARBA" id="ARBA00022448"/>
    </source>
</evidence>
<keyword evidence="12 16" id="KW-1133">Transmembrane helix</keyword>
<dbReference type="SUPFAM" id="SSF46626">
    <property type="entry name" value="Cytochrome c"/>
    <property type="match status" value="1"/>
</dbReference>
<comment type="similarity">
    <text evidence="3">Belongs to the cytochrome c family.</text>
</comment>
<dbReference type="PANTHER" id="PTHR11961">
    <property type="entry name" value="CYTOCHROME C"/>
    <property type="match status" value="1"/>
</dbReference>
<keyword evidence="11" id="KW-0249">Electron transport</keyword>
<evidence type="ECO:0000256" key="4">
    <source>
        <dbReference type="ARBA" id="ARBA00015074"/>
    </source>
</evidence>
<keyword evidence="10" id="KW-0735">Signal-anchor</keyword>
<dbReference type="InterPro" id="IPR009056">
    <property type="entry name" value="Cyt_c-like_dom"/>
</dbReference>
<sequence length="174" mass="19082" precursor="true">MELNKIAASILLSGLIIMIVSNVVDTLYNPEDYKIEHQTIVAASNEPQQKIEQVALDIGELMQNASFEKGKSAAKKCIACHSFEKGGMNKVGPNLWNVVGNKKAHLGSSFNYSKALLEKGGKWGYEELFTFLKNPKAYIKGTRMAFAGISNPQEIADLVSYLRSMSDSPVALPK</sequence>
<dbReference type="InterPro" id="IPR036909">
    <property type="entry name" value="Cyt_c-like_dom_sf"/>
</dbReference>
<keyword evidence="14 16" id="KW-0472">Membrane</keyword>
<reference evidence="18" key="1">
    <citation type="submission" date="2018-04" db="EMBL/GenBank/DDBJ databases">
        <authorList>
            <person name="Go L.Y."/>
            <person name="Mitchell J.A."/>
        </authorList>
    </citation>
    <scope>NUCLEOTIDE SEQUENCE</scope>
    <source>
        <strain evidence="18">WBAD</strain>
    </source>
</reference>
<evidence type="ECO:0000256" key="13">
    <source>
        <dbReference type="ARBA" id="ARBA00023004"/>
    </source>
</evidence>
<comment type="function">
    <text evidence="1">May be involved in electron transfer from bc1 complex to aa3.</text>
</comment>
<keyword evidence="6" id="KW-1003">Cell membrane</keyword>
<feature type="domain" description="Cytochrome c" evidence="17">
    <location>
        <begin position="65"/>
        <end position="166"/>
    </location>
</feature>
<evidence type="ECO:0000256" key="2">
    <source>
        <dbReference type="ARBA" id="ARBA00004401"/>
    </source>
</evidence>
<protein>
    <recommendedName>
        <fullName evidence="4">Cytochrome c homolog</fullName>
    </recommendedName>
</protein>
<keyword evidence="7 15" id="KW-0349">Heme</keyword>
<dbReference type="GO" id="GO:0020037">
    <property type="term" value="F:heme binding"/>
    <property type="evidence" value="ECO:0007669"/>
    <property type="project" value="InterPro"/>
</dbReference>
<dbReference type="FunFam" id="1.10.760.10:FF:000026">
    <property type="entry name" value="Cytochrome C, membrane-bound"/>
    <property type="match status" value="1"/>
</dbReference>
<dbReference type="GO" id="GO:0005886">
    <property type="term" value="C:plasma membrane"/>
    <property type="evidence" value="ECO:0007669"/>
    <property type="project" value="UniProtKB-SubCell"/>
</dbReference>
<dbReference type="EMBL" id="OUNE01000225">
    <property type="protein sequence ID" value="SPP33564.1"/>
    <property type="molecule type" value="Genomic_DNA"/>
</dbReference>
<dbReference type="Gene3D" id="1.10.760.10">
    <property type="entry name" value="Cytochrome c-like domain"/>
    <property type="match status" value="1"/>
</dbReference>
<keyword evidence="5" id="KW-0813">Transport</keyword>
<keyword evidence="13 15" id="KW-0408">Iron</keyword>
<evidence type="ECO:0000256" key="11">
    <source>
        <dbReference type="ARBA" id="ARBA00022982"/>
    </source>
</evidence>
<dbReference type="PROSITE" id="PS51007">
    <property type="entry name" value="CYTC"/>
    <property type="match status" value="1"/>
</dbReference>
<proteinExistence type="inferred from homology"/>
<comment type="subcellular location">
    <subcellularLocation>
        <location evidence="2">Cell membrane</location>
        <topology evidence="2">Single-pass type II membrane protein</topology>
    </subcellularLocation>
</comment>
<evidence type="ECO:0000256" key="3">
    <source>
        <dbReference type="ARBA" id="ARBA00006488"/>
    </source>
</evidence>
<dbReference type="PRINTS" id="PR00604">
    <property type="entry name" value="CYTCHRMECIAB"/>
</dbReference>
<dbReference type="GO" id="GO:0046872">
    <property type="term" value="F:metal ion binding"/>
    <property type="evidence" value="ECO:0007669"/>
    <property type="project" value="UniProtKB-KW"/>
</dbReference>
<dbReference type="InterPro" id="IPR002327">
    <property type="entry name" value="Cyt_c_1A/1B"/>
</dbReference>
<feature type="transmembrane region" description="Helical" evidence="16">
    <location>
        <begin position="6"/>
        <end position="28"/>
    </location>
</feature>
<keyword evidence="8 16" id="KW-0812">Transmembrane</keyword>
<evidence type="ECO:0000256" key="14">
    <source>
        <dbReference type="ARBA" id="ARBA00023136"/>
    </source>
</evidence>
<evidence type="ECO:0000256" key="7">
    <source>
        <dbReference type="ARBA" id="ARBA00022617"/>
    </source>
</evidence>
<evidence type="ECO:0000256" key="6">
    <source>
        <dbReference type="ARBA" id="ARBA00022475"/>
    </source>
</evidence>
<evidence type="ECO:0000313" key="18">
    <source>
        <dbReference type="EMBL" id="SPP33564.1"/>
    </source>
</evidence>
<organism evidence="18">
    <name type="scientific">Wolbachia endosymbiont of Aleurodicus dispersus</name>
    <dbReference type="NCBI Taxonomy" id="1288877"/>
    <lineage>
        <taxon>Bacteria</taxon>
        <taxon>Pseudomonadati</taxon>
        <taxon>Pseudomonadota</taxon>
        <taxon>Alphaproteobacteria</taxon>
        <taxon>Rickettsiales</taxon>
        <taxon>Anaplasmataceae</taxon>
        <taxon>Wolbachieae</taxon>
        <taxon>Wolbachia</taxon>
    </lineage>
</organism>
<evidence type="ECO:0000256" key="9">
    <source>
        <dbReference type="ARBA" id="ARBA00022723"/>
    </source>
</evidence>
<evidence type="ECO:0000256" key="10">
    <source>
        <dbReference type="ARBA" id="ARBA00022968"/>
    </source>
</evidence>
<name>A0A3B0JG65_9RICK</name>
<evidence type="ECO:0000256" key="8">
    <source>
        <dbReference type="ARBA" id="ARBA00022692"/>
    </source>
</evidence>
<evidence type="ECO:0000256" key="12">
    <source>
        <dbReference type="ARBA" id="ARBA00022989"/>
    </source>
</evidence>